<dbReference type="CDD" id="cd15505">
    <property type="entry name" value="PHD_ING"/>
    <property type="match status" value="1"/>
</dbReference>
<dbReference type="EMBL" id="OU899036">
    <property type="protein sequence ID" value="CAH1731119.1"/>
    <property type="molecule type" value="Genomic_DNA"/>
</dbReference>
<evidence type="ECO:0000313" key="16">
    <source>
        <dbReference type="EMBL" id="CAH1731119.1"/>
    </source>
</evidence>
<accession>A0A9P0J572</accession>
<keyword evidence="3" id="KW-0341">Growth regulation</keyword>
<name>A0A9P0J572_APHGO</name>
<keyword evidence="5 13" id="KW-0863">Zinc-finger</keyword>
<comment type="domain">
    <text evidence="14">The PHD-type zinc finger mediates the binding to H3K4me3.</text>
</comment>
<evidence type="ECO:0000256" key="10">
    <source>
        <dbReference type="ARBA" id="ARBA00023242"/>
    </source>
</evidence>
<evidence type="ECO:0000256" key="4">
    <source>
        <dbReference type="ARBA" id="ARBA00022723"/>
    </source>
</evidence>
<dbReference type="InterPro" id="IPR019787">
    <property type="entry name" value="Znf_PHD-finger"/>
</dbReference>
<comment type="similarity">
    <text evidence="2 14">Belongs to the ING family.</text>
</comment>
<evidence type="ECO:0000256" key="9">
    <source>
        <dbReference type="ARBA" id="ARBA00023163"/>
    </source>
</evidence>
<sequence length="336" mass="38114">MTHLEDFLDKLKHLPQEFRKRTSEIEQLDLKATNSMNIVKQNVNTLFSTANDMEPDEVDSDFETIMKIGHQALKHSDEKIQIADSLQKLMTRYINHLDIGLEKYRADLKIDKKNVTEKFEKKIDKFSNSSIMKESIVTDSNSSSRDGFNLLLDTILTETEMDQFPSDSLEHMEADNSVILAAESKVSKKSVKRLKSANLKASTTASTTTSTTVSTTSTTSTSAADEKTSTMTCAILPESPISNKVLCSDSTKINRAKKHSINSKRKKTDVVATINDSDKRLYCLCNEVAYGKMIGCDNSKCRYEWFHYECVAIESEPKHEKWYCPMCVVKLKRKRC</sequence>
<evidence type="ECO:0000313" key="17">
    <source>
        <dbReference type="Proteomes" id="UP001154329"/>
    </source>
</evidence>
<comment type="subunit">
    <text evidence="14">Component of an histone acetyltransferase complex. Interacts with H3K4me3 and to a lesser extent with H3K4me2.</text>
</comment>
<feature type="binding site" evidence="12">
    <location>
        <position position="296"/>
    </location>
    <ligand>
        <name>Zn(2+)</name>
        <dbReference type="ChEBI" id="CHEBI:29105"/>
        <label>2</label>
    </ligand>
</feature>
<keyword evidence="10 14" id="KW-0539">Nucleus</keyword>
<feature type="binding site" evidence="12">
    <location>
        <position position="310"/>
    </location>
    <ligand>
        <name>Zn(2+)</name>
        <dbReference type="ChEBI" id="CHEBI:29105"/>
        <label>1</label>
    </ligand>
</feature>
<reference evidence="16" key="1">
    <citation type="submission" date="2022-02" db="EMBL/GenBank/DDBJ databases">
        <authorList>
            <person name="King R."/>
        </authorList>
    </citation>
    <scope>NUCLEOTIDE SEQUENCE</scope>
</reference>
<keyword evidence="8" id="KW-0805">Transcription regulation</keyword>
<evidence type="ECO:0000256" key="13">
    <source>
        <dbReference type="PROSITE-ProRule" id="PRU00146"/>
    </source>
</evidence>
<evidence type="ECO:0000256" key="6">
    <source>
        <dbReference type="ARBA" id="ARBA00022833"/>
    </source>
</evidence>
<evidence type="ECO:0000256" key="5">
    <source>
        <dbReference type="ARBA" id="ARBA00022771"/>
    </source>
</evidence>
<dbReference type="InterPro" id="IPR011011">
    <property type="entry name" value="Znf_FYVE_PHD"/>
</dbReference>
<evidence type="ECO:0000256" key="14">
    <source>
        <dbReference type="RuleBase" id="RU361213"/>
    </source>
</evidence>
<feature type="site" description="Histone H3K4me3 binding" evidence="11">
    <location>
        <position position="297"/>
    </location>
</feature>
<proteinExistence type="inferred from homology"/>
<dbReference type="GO" id="GO:0005634">
    <property type="term" value="C:nucleus"/>
    <property type="evidence" value="ECO:0007669"/>
    <property type="project" value="UniProtKB-SubCell"/>
</dbReference>
<dbReference type="AlphaFoldDB" id="A0A9P0J572"/>
<dbReference type="GO" id="GO:0006325">
    <property type="term" value="P:chromatin organization"/>
    <property type="evidence" value="ECO:0007669"/>
    <property type="project" value="UniProtKB-KW"/>
</dbReference>
<feature type="binding site" evidence="12">
    <location>
        <position position="324"/>
    </location>
    <ligand>
        <name>Zn(2+)</name>
        <dbReference type="ChEBI" id="CHEBI:29105"/>
        <label>2</label>
    </ligand>
</feature>
<evidence type="ECO:0000256" key="8">
    <source>
        <dbReference type="ARBA" id="ARBA00023015"/>
    </source>
</evidence>
<comment type="function">
    <text evidence="14">Component of an histone acetyltransferase complex.</text>
</comment>
<evidence type="ECO:0000256" key="7">
    <source>
        <dbReference type="ARBA" id="ARBA00022853"/>
    </source>
</evidence>
<keyword evidence="7 14" id="KW-0156">Chromatin regulator</keyword>
<dbReference type="InterPro" id="IPR024610">
    <property type="entry name" value="ING_N_histone-binding"/>
</dbReference>
<evidence type="ECO:0000256" key="12">
    <source>
        <dbReference type="PIRSR" id="PIRSR628651-51"/>
    </source>
</evidence>
<dbReference type="GO" id="GO:0008270">
    <property type="term" value="F:zinc ion binding"/>
    <property type="evidence" value="ECO:0007669"/>
    <property type="project" value="UniProtKB-KW"/>
</dbReference>
<dbReference type="InterPro" id="IPR019786">
    <property type="entry name" value="Zinc_finger_PHD-type_CS"/>
</dbReference>
<keyword evidence="17" id="KW-1185">Reference proteome</keyword>
<keyword evidence="6 12" id="KW-0862">Zinc</keyword>
<evidence type="ECO:0000259" key="15">
    <source>
        <dbReference type="PROSITE" id="PS50016"/>
    </source>
</evidence>
<dbReference type="SMART" id="SM00249">
    <property type="entry name" value="PHD"/>
    <property type="match status" value="1"/>
</dbReference>
<dbReference type="InterPro" id="IPR013083">
    <property type="entry name" value="Znf_RING/FYVE/PHD"/>
</dbReference>
<feature type="binding site" evidence="12">
    <location>
        <position position="307"/>
    </location>
    <ligand>
        <name>Zn(2+)</name>
        <dbReference type="ChEBI" id="CHEBI:29105"/>
        <label>1</label>
    </ligand>
</feature>
<comment type="subcellular location">
    <subcellularLocation>
        <location evidence="1 14">Nucleus</location>
    </subcellularLocation>
</comment>
<feature type="binding site" evidence="12">
    <location>
        <position position="285"/>
    </location>
    <ligand>
        <name>Zn(2+)</name>
        <dbReference type="ChEBI" id="CHEBI:29105"/>
        <label>1</label>
    </ligand>
</feature>
<dbReference type="PROSITE" id="PS50016">
    <property type="entry name" value="ZF_PHD_2"/>
    <property type="match status" value="1"/>
</dbReference>
<keyword evidence="9" id="KW-0804">Transcription</keyword>
<feature type="site" description="Histone H3K4me3 binding" evidence="11">
    <location>
        <position position="293"/>
    </location>
</feature>
<evidence type="ECO:0000256" key="11">
    <source>
        <dbReference type="PIRSR" id="PIRSR628651-50"/>
    </source>
</evidence>
<gene>
    <name evidence="16" type="ORF">APHIGO_LOCUS7904</name>
</gene>
<evidence type="ECO:0000256" key="2">
    <source>
        <dbReference type="ARBA" id="ARBA00010210"/>
    </source>
</evidence>
<keyword evidence="4 12" id="KW-0479">Metal-binding</keyword>
<dbReference type="Pfam" id="PF12998">
    <property type="entry name" value="ING"/>
    <property type="match status" value="1"/>
</dbReference>
<feature type="domain" description="PHD-type" evidence="15">
    <location>
        <begin position="280"/>
        <end position="330"/>
    </location>
</feature>
<evidence type="ECO:0000256" key="1">
    <source>
        <dbReference type="ARBA" id="ARBA00004123"/>
    </source>
</evidence>
<feature type="binding site" evidence="12">
    <location>
        <position position="301"/>
    </location>
    <ligand>
        <name>Zn(2+)</name>
        <dbReference type="ChEBI" id="CHEBI:29105"/>
        <label>2</label>
    </ligand>
</feature>
<dbReference type="PANTHER" id="PTHR10333:SF103">
    <property type="entry name" value="INHIBITOR OF GROWTH PROTEIN 3"/>
    <property type="match status" value="1"/>
</dbReference>
<dbReference type="InterPro" id="IPR028651">
    <property type="entry name" value="ING_fam"/>
</dbReference>
<dbReference type="InterPro" id="IPR001965">
    <property type="entry name" value="Znf_PHD"/>
</dbReference>
<reference evidence="16" key="2">
    <citation type="submission" date="2022-10" db="EMBL/GenBank/DDBJ databases">
        <authorList>
            <consortium name="ENA_rothamsted_submissions"/>
            <consortium name="culmorum"/>
            <person name="King R."/>
        </authorList>
    </citation>
    <scope>NUCLEOTIDE SEQUENCE</scope>
</reference>
<dbReference type="Proteomes" id="UP001154329">
    <property type="component" value="Chromosome 3"/>
</dbReference>
<protein>
    <recommendedName>
        <fullName evidence="14">Inhibitor of growth protein</fullName>
    </recommendedName>
</protein>
<dbReference type="Gene3D" id="3.30.40.10">
    <property type="entry name" value="Zinc/RING finger domain, C3HC4 (zinc finger)"/>
    <property type="match status" value="1"/>
</dbReference>
<dbReference type="PROSITE" id="PS01359">
    <property type="entry name" value="ZF_PHD_1"/>
    <property type="match status" value="1"/>
</dbReference>
<dbReference type="SUPFAM" id="SSF57903">
    <property type="entry name" value="FYVE/PHD zinc finger"/>
    <property type="match status" value="1"/>
</dbReference>
<feature type="site" description="Histone H3K4me3 binding" evidence="11">
    <location>
        <position position="282"/>
    </location>
</feature>
<dbReference type="SMART" id="SM01408">
    <property type="entry name" value="ING"/>
    <property type="match status" value="1"/>
</dbReference>
<feature type="binding site" evidence="12">
    <location>
        <position position="327"/>
    </location>
    <ligand>
        <name>Zn(2+)</name>
        <dbReference type="ChEBI" id="CHEBI:29105"/>
        <label>2</label>
    </ligand>
</feature>
<feature type="site" description="Histone H3K4me3 binding" evidence="11">
    <location>
        <position position="305"/>
    </location>
</feature>
<dbReference type="PANTHER" id="PTHR10333">
    <property type="entry name" value="INHIBITOR OF GROWTH PROTEIN"/>
    <property type="match status" value="1"/>
</dbReference>
<evidence type="ECO:0000256" key="3">
    <source>
        <dbReference type="ARBA" id="ARBA00022604"/>
    </source>
</evidence>
<organism evidence="16 17">
    <name type="scientific">Aphis gossypii</name>
    <name type="common">Cotton aphid</name>
    <dbReference type="NCBI Taxonomy" id="80765"/>
    <lineage>
        <taxon>Eukaryota</taxon>
        <taxon>Metazoa</taxon>
        <taxon>Ecdysozoa</taxon>
        <taxon>Arthropoda</taxon>
        <taxon>Hexapoda</taxon>
        <taxon>Insecta</taxon>
        <taxon>Pterygota</taxon>
        <taxon>Neoptera</taxon>
        <taxon>Paraneoptera</taxon>
        <taxon>Hemiptera</taxon>
        <taxon>Sternorrhyncha</taxon>
        <taxon>Aphidomorpha</taxon>
        <taxon>Aphidoidea</taxon>
        <taxon>Aphididae</taxon>
        <taxon>Aphidini</taxon>
        <taxon>Aphis</taxon>
        <taxon>Aphis</taxon>
    </lineage>
</organism>
<dbReference type="Gene3D" id="6.10.140.1740">
    <property type="match status" value="1"/>
</dbReference>
<feature type="binding site" evidence="12">
    <location>
        <position position="283"/>
    </location>
    <ligand>
        <name>Zn(2+)</name>
        <dbReference type="ChEBI" id="CHEBI:29105"/>
        <label>1</label>
    </ligand>
</feature>